<proteinExistence type="predicted"/>
<dbReference type="HOGENOM" id="CLU_2144130_0_0_6"/>
<dbReference type="STRING" id="392500.Swoo_1489"/>
<dbReference type="Proteomes" id="UP000002168">
    <property type="component" value="Chromosome"/>
</dbReference>
<evidence type="ECO:0000313" key="3">
    <source>
        <dbReference type="Proteomes" id="UP000002168"/>
    </source>
</evidence>
<protein>
    <submittedName>
        <fullName evidence="2">Uncharacterized protein</fullName>
    </submittedName>
</protein>
<evidence type="ECO:0000256" key="1">
    <source>
        <dbReference type="SAM" id="SignalP"/>
    </source>
</evidence>
<dbReference type="AlphaFoldDB" id="B1KKD7"/>
<organism evidence="2 3">
    <name type="scientific">Shewanella woodyi (strain ATCC 51908 / MS32)</name>
    <dbReference type="NCBI Taxonomy" id="392500"/>
    <lineage>
        <taxon>Bacteria</taxon>
        <taxon>Pseudomonadati</taxon>
        <taxon>Pseudomonadota</taxon>
        <taxon>Gammaproteobacteria</taxon>
        <taxon>Alteromonadales</taxon>
        <taxon>Shewanellaceae</taxon>
        <taxon>Shewanella</taxon>
    </lineage>
</organism>
<dbReference type="EMBL" id="CP000961">
    <property type="protein sequence ID" value="ACA85777.1"/>
    <property type="molecule type" value="Genomic_DNA"/>
</dbReference>
<dbReference type="eggNOG" id="ENOG5034AYM">
    <property type="taxonomic scope" value="Bacteria"/>
</dbReference>
<reference evidence="2 3" key="1">
    <citation type="submission" date="2008-02" db="EMBL/GenBank/DDBJ databases">
        <title>Complete sequence of Shewanella woodyi ATCC 51908.</title>
        <authorList>
            <consortium name="US DOE Joint Genome Institute"/>
            <person name="Copeland A."/>
            <person name="Lucas S."/>
            <person name="Lapidus A."/>
            <person name="Glavina del Rio T."/>
            <person name="Dalin E."/>
            <person name="Tice H."/>
            <person name="Bruce D."/>
            <person name="Goodwin L."/>
            <person name="Pitluck S."/>
            <person name="Sims D."/>
            <person name="Brettin T."/>
            <person name="Detter J.C."/>
            <person name="Han C."/>
            <person name="Kuske C.R."/>
            <person name="Schmutz J."/>
            <person name="Larimer F."/>
            <person name="Land M."/>
            <person name="Hauser L."/>
            <person name="Kyrpides N."/>
            <person name="Lykidis A."/>
            <person name="Zhao J.-S."/>
            <person name="Richardson P."/>
        </authorList>
    </citation>
    <scope>NUCLEOTIDE SEQUENCE [LARGE SCALE GENOMIC DNA]</scope>
    <source>
        <strain evidence="3">ATCC 51908 / MS32</strain>
    </source>
</reference>
<evidence type="ECO:0000313" key="2">
    <source>
        <dbReference type="EMBL" id="ACA85777.1"/>
    </source>
</evidence>
<dbReference type="RefSeq" id="WP_012324123.1">
    <property type="nucleotide sequence ID" value="NC_010506.1"/>
</dbReference>
<sequence precursor="true">MAIKLKSFLLILVLCFISPRSDASGGTGSGVIENIYVNNGWTMVHVPAITNNPDNCPSASYFAIRPSDANYITLHSTLLAAFMAEKPVRFWLSGCGGQNNNHPKIVSVWMYK</sequence>
<dbReference type="KEGG" id="swd:Swoo_1489"/>
<feature type="signal peptide" evidence="1">
    <location>
        <begin position="1"/>
        <end position="23"/>
    </location>
</feature>
<feature type="chain" id="PRO_5002767434" evidence="1">
    <location>
        <begin position="24"/>
        <end position="112"/>
    </location>
</feature>
<keyword evidence="3" id="KW-1185">Reference proteome</keyword>
<name>B1KKD7_SHEWM</name>
<accession>B1KKD7</accession>
<keyword evidence="1" id="KW-0732">Signal</keyword>
<gene>
    <name evidence="2" type="ordered locus">Swoo_1489</name>
</gene>